<proteinExistence type="predicted"/>
<evidence type="ECO:0000256" key="1">
    <source>
        <dbReference type="SAM" id="Phobius"/>
    </source>
</evidence>
<dbReference type="STRING" id="29367.CLPUN_33970"/>
<protein>
    <recommendedName>
        <fullName evidence="4">DUF1287 domain-containing protein</fullName>
    </recommendedName>
</protein>
<accession>A0A1S8TBT5</accession>
<keyword evidence="1" id="KW-0472">Membrane</keyword>
<evidence type="ECO:0008006" key="4">
    <source>
        <dbReference type="Google" id="ProtNLM"/>
    </source>
</evidence>
<dbReference type="AlphaFoldDB" id="A0A1S8TBT5"/>
<gene>
    <name evidence="2" type="ORF">CLPUN_33970</name>
</gene>
<dbReference type="RefSeq" id="WP_077848424.1">
    <property type="nucleotide sequence ID" value="NZ_LZZM01000188.1"/>
</dbReference>
<keyword evidence="1" id="KW-1133">Transmembrane helix</keyword>
<keyword evidence="1" id="KW-0812">Transmembrane</keyword>
<feature type="transmembrane region" description="Helical" evidence="1">
    <location>
        <begin position="6"/>
        <end position="24"/>
    </location>
</feature>
<dbReference type="EMBL" id="LZZM01000188">
    <property type="protein sequence ID" value="OOM75267.1"/>
    <property type="molecule type" value="Genomic_DNA"/>
</dbReference>
<dbReference type="InterPro" id="IPR009706">
    <property type="entry name" value="DUF1287"/>
</dbReference>
<sequence length="238" mass="27476">MKKTKILVILIGLLVICLIATIILQKFQYNKTNTELNIQIKQTTDVVPIRKVNVPDESSKVDKNENGIPDPIDIVNSARKEAEQKTIYKDAYYIGGYPPNGEGVCTDVIWRGFKGIDISIKDLIDKDIKENKTQYKEVNGKADPNIDFRRVLNQDTFFKKNCIQLTTEFKEDDINNLKEWQPGDIIVFIEGYEHIAIISDKRDDDGIPYVIHNSHPCASEAKLSWFYNPIHGHYRWKY</sequence>
<keyword evidence="3" id="KW-1185">Reference proteome</keyword>
<dbReference type="Proteomes" id="UP000190890">
    <property type="component" value="Unassembled WGS sequence"/>
</dbReference>
<evidence type="ECO:0000313" key="3">
    <source>
        <dbReference type="Proteomes" id="UP000190890"/>
    </source>
</evidence>
<comment type="caution">
    <text evidence="2">The sequence shown here is derived from an EMBL/GenBank/DDBJ whole genome shotgun (WGS) entry which is preliminary data.</text>
</comment>
<name>A0A1S8TBT5_9CLOT</name>
<dbReference type="Pfam" id="PF06940">
    <property type="entry name" value="DUF1287"/>
    <property type="match status" value="1"/>
</dbReference>
<reference evidence="2 3" key="1">
    <citation type="submission" date="2016-05" db="EMBL/GenBank/DDBJ databases">
        <title>Microbial solvent formation.</title>
        <authorList>
            <person name="Poehlein A."/>
            <person name="Montoya Solano J.D."/>
            <person name="Flitsch S."/>
            <person name="Krabben P."/>
            <person name="Duerre P."/>
            <person name="Daniel R."/>
        </authorList>
    </citation>
    <scope>NUCLEOTIDE SEQUENCE [LARGE SCALE GENOMIC DNA]</scope>
    <source>
        <strain evidence="2 3">DSM 2619</strain>
    </source>
</reference>
<organism evidence="2 3">
    <name type="scientific">Clostridium puniceum</name>
    <dbReference type="NCBI Taxonomy" id="29367"/>
    <lineage>
        <taxon>Bacteria</taxon>
        <taxon>Bacillati</taxon>
        <taxon>Bacillota</taxon>
        <taxon>Clostridia</taxon>
        <taxon>Eubacteriales</taxon>
        <taxon>Clostridiaceae</taxon>
        <taxon>Clostridium</taxon>
    </lineage>
</organism>
<dbReference type="OrthoDB" id="114026at2"/>
<evidence type="ECO:0000313" key="2">
    <source>
        <dbReference type="EMBL" id="OOM75267.1"/>
    </source>
</evidence>